<dbReference type="PANTHER" id="PTHR45266:SF3">
    <property type="entry name" value="OXALOACETATE DECARBOXYLASE ALPHA CHAIN"/>
    <property type="match status" value="1"/>
</dbReference>
<dbReference type="PROSITE" id="PS50968">
    <property type="entry name" value="BIOTINYL_LIPOYL"/>
    <property type="match status" value="1"/>
</dbReference>
<dbReference type="InterPro" id="IPR050709">
    <property type="entry name" value="Biotin_Carboxyl_Carrier/Decarb"/>
</dbReference>
<dbReference type="Proteomes" id="UP000770785">
    <property type="component" value="Unassembled WGS sequence"/>
</dbReference>
<evidence type="ECO:0000259" key="2">
    <source>
        <dbReference type="PROSITE" id="PS50968"/>
    </source>
</evidence>
<dbReference type="CDD" id="cd06850">
    <property type="entry name" value="biotinyl_domain"/>
    <property type="match status" value="1"/>
</dbReference>
<dbReference type="InterPro" id="IPR001882">
    <property type="entry name" value="Biotin_BS"/>
</dbReference>
<comment type="caution">
    <text evidence="3">The sequence shown here is derived from an EMBL/GenBank/DDBJ whole genome shotgun (WGS) entry which is preliminary data.</text>
</comment>
<evidence type="ECO:0000256" key="1">
    <source>
        <dbReference type="ARBA" id="ARBA00023267"/>
    </source>
</evidence>
<organism evidence="3 4">
    <name type="scientific">Neolewinella antarctica</name>
    <dbReference type="NCBI Taxonomy" id="442734"/>
    <lineage>
        <taxon>Bacteria</taxon>
        <taxon>Pseudomonadati</taxon>
        <taxon>Bacteroidota</taxon>
        <taxon>Saprospiria</taxon>
        <taxon>Saprospirales</taxon>
        <taxon>Lewinellaceae</taxon>
        <taxon>Neolewinella</taxon>
    </lineage>
</organism>
<dbReference type="RefSeq" id="WP_168037048.1">
    <property type="nucleotide sequence ID" value="NZ_JAATJH010000002.1"/>
</dbReference>
<sequence length="159" mass="17451">MPKYQARSSDRTYPVTATDLAELDLHRTGEGTYHLLRNGKAHHVRVLELDRNEKSVRLTIDGQELFFSLLDARDQQIDALGFSATETVLNKHVYAPMPGLVLKVLVAEGAEVTAGTPLIILEAMKMENVLKAEGDGVVTTIAVNKGDAVEKKQLLISVE</sequence>
<keyword evidence="4" id="KW-1185">Reference proteome</keyword>
<evidence type="ECO:0000313" key="3">
    <source>
        <dbReference type="EMBL" id="NJC26294.1"/>
    </source>
</evidence>
<dbReference type="SUPFAM" id="SSF51230">
    <property type="entry name" value="Single hybrid motif"/>
    <property type="match status" value="1"/>
</dbReference>
<dbReference type="PROSITE" id="PS00188">
    <property type="entry name" value="BIOTIN"/>
    <property type="match status" value="1"/>
</dbReference>
<proteinExistence type="predicted"/>
<name>A0ABX0XBJ5_9BACT</name>
<dbReference type="Gene3D" id="2.40.50.100">
    <property type="match status" value="1"/>
</dbReference>
<dbReference type="PANTHER" id="PTHR45266">
    <property type="entry name" value="OXALOACETATE DECARBOXYLASE ALPHA CHAIN"/>
    <property type="match status" value="1"/>
</dbReference>
<dbReference type="InterPro" id="IPR000089">
    <property type="entry name" value="Biotin_lipoyl"/>
</dbReference>
<accession>A0ABX0XBJ5</accession>
<dbReference type="Pfam" id="PF00364">
    <property type="entry name" value="Biotin_lipoyl"/>
    <property type="match status" value="1"/>
</dbReference>
<feature type="domain" description="Lipoyl-binding" evidence="2">
    <location>
        <begin position="83"/>
        <end position="159"/>
    </location>
</feature>
<protein>
    <submittedName>
        <fullName evidence="3">Biotin carboxyl carrier protein</fullName>
    </submittedName>
</protein>
<dbReference type="EMBL" id="JAATJH010000002">
    <property type="protein sequence ID" value="NJC26294.1"/>
    <property type="molecule type" value="Genomic_DNA"/>
</dbReference>
<reference evidence="3 4" key="1">
    <citation type="submission" date="2020-03" db="EMBL/GenBank/DDBJ databases">
        <title>Genomic Encyclopedia of Type Strains, Phase IV (KMG-IV): sequencing the most valuable type-strain genomes for metagenomic binning, comparative biology and taxonomic classification.</title>
        <authorList>
            <person name="Goeker M."/>
        </authorList>
    </citation>
    <scope>NUCLEOTIDE SEQUENCE [LARGE SCALE GENOMIC DNA]</scope>
    <source>
        <strain evidence="3 4">DSM 105096</strain>
    </source>
</reference>
<dbReference type="InterPro" id="IPR011053">
    <property type="entry name" value="Single_hybrid_motif"/>
</dbReference>
<gene>
    <name evidence="3" type="ORF">GGR27_001793</name>
</gene>
<keyword evidence="1" id="KW-0092">Biotin</keyword>
<evidence type="ECO:0000313" key="4">
    <source>
        <dbReference type="Proteomes" id="UP000770785"/>
    </source>
</evidence>